<sequence length="178" mass="20433">MDNRNLQTPSQTIGPFFAYGLTPTQYDYEFESWVDNNMVADLDAPETIEISGSVFDGEGKTINDALVELWQDDGEHKLYGRFGTGTDEKNRFIFKTIKPKSVDGQAPFINVILFMRGQLLHTYTRIYFDDEANLNQSDKILNLVESERRNTLIAKKTEVGYTINIHMQGQKETVFFDL</sequence>
<dbReference type="NCBIfam" id="TIGR02423">
    <property type="entry name" value="protocat_alph"/>
    <property type="match status" value="1"/>
</dbReference>
<evidence type="ECO:0000313" key="2">
    <source>
        <dbReference type="Proteomes" id="UP000249696"/>
    </source>
</evidence>
<keyword evidence="2" id="KW-1185">Reference proteome</keyword>
<dbReference type="Gene3D" id="2.60.130.10">
    <property type="entry name" value="Aromatic compound dioxygenase"/>
    <property type="match status" value="1"/>
</dbReference>
<gene>
    <name evidence="1" type="ORF">LV92_00603</name>
</gene>
<dbReference type="InterPro" id="IPR012786">
    <property type="entry name" value="Protocat_dOase_a"/>
</dbReference>
<dbReference type="SUPFAM" id="SSF49482">
    <property type="entry name" value="Aromatic compound dioxygenase"/>
    <property type="match status" value="1"/>
</dbReference>
<dbReference type="OrthoDB" id="9805815at2"/>
<evidence type="ECO:0000313" key="1">
    <source>
        <dbReference type="EMBL" id="RAJ15899.1"/>
    </source>
</evidence>
<dbReference type="EMBL" id="QLLN01000001">
    <property type="protein sequence ID" value="RAJ15899.1"/>
    <property type="molecule type" value="Genomic_DNA"/>
</dbReference>
<keyword evidence="1" id="KW-0223">Dioxygenase</keyword>
<keyword evidence="1" id="KW-0560">Oxidoreductase</keyword>
<accession>A0A327RG76</accession>
<proteinExistence type="predicted"/>
<dbReference type="Proteomes" id="UP000249696">
    <property type="component" value="Unassembled WGS sequence"/>
</dbReference>
<dbReference type="InterPro" id="IPR015889">
    <property type="entry name" value="Intradiol_dOase_core"/>
</dbReference>
<name>A0A327RG76_9FLAO</name>
<dbReference type="GO" id="GO:0005506">
    <property type="term" value="F:iron ion binding"/>
    <property type="evidence" value="ECO:0007669"/>
    <property type="project" value="InterPro"/>
</dbReference>
<dbReference type="InterPro" id="IPR050770">
    <property type="entry name" value="Intradiol_RC_Dioxygenase"/>
</dbReference>
<dbReference type="PANTHER" id="PTHR33711">
    <property type="entry name" value="DIOXYGENASE, PUTATIVE (AFU_ORTHOLOGUE AFUA_2G02910)-RELATED"/>
    <property type="match status" value="1"/>
</dbReference>
<dbReference type="AlphaFoldDB" id="A0A327RG76"/>
<comment type="caution">
    <text evidence="1">The sequence shown here is derived from an EMBL/GenBank/DDBJ whole genome shotgun (WGS) entry which is preliminary data.</text>
</comment>
<organism evidence="1 2">
    <name type="scientific">Arenibacter echinorum</name>
    <dbReference type="NCBI Taxonomy" id="440515"/>
    <lineage>
        <taxon>Bacteria</taxon>
        <taxon>Pseudomonadati</taxon>
        <taxon>Bacteroidota</taxon>
        <taxon>Flavobacteriia</taxon>
        <taxon>Flavobacteriales</taxon>
        <taxon>Flavobacteriaceae</taxon>
        <taxon>Arenibacter</taxon>
    </lineage>
</organism>
<protein>
    <submittedName>
        <fullName evidence="1">Protocatechuate 3,4-dioxygenase alpha subunit</fullName>
    </submittedName>
</protein>
<dbReference type="GO" id="GO:0018578">
    <property type="term" value="F:protocatechuate 3,4-dioxygenase activity"/>
    <property type="evidence" value="ECO:0007669"/>
    <property type="project" value="InterPro"/>
</dbReference>
<reference evidence="1 2" key="1">
    <citation type="submission" date="2018-06" db="EMBL/GenBank/DDBJ databases">
        <title>Genomic Encyclopedia of Archaeal and Bacterial Type Strains, Phase II (KMG-II): from individual species to whole genera.</title>
        <authorList>
            <person name="Goeker M."/>
        </authorList>
    </citation>
    <scope>NUCLEOTIDE SEQUENCE [LARGE SCALE GENOMIC DNA]</scope>
    <source>
        <strain evidence="1 2">DSM 23522</strain>
    </source>
</reference>
<dbReference type="PANTHER" id="PTHR33711:SF9">
    <property type="entry name" value="PROTOCATECHUATE 3,4-DIOXYGENASE ALPHA CHAIN"/>
    <property type="match status" value="1"/>
</dbReference>
<dbReference type="RefSeq" id="WP_111622145.1">
    <property type="nucleotide sequence ID" value="NZ_QLLN01000001.1"/>
</dbReference>